<organism evidence="1 2">
    <name type="scientific">Klebsormidium nitens</name>
    <name type="common">Green alga</name>
    <name type="synonym">Ulothrix nitens</name>
    <dbReference type="NCBI Taxonomy" id="105231"/>
    <lineage>
        <taxon>Eukaryota</taxon>
        <taxon>Viridiplantae</taxon>
        <taxon>Streptophyta</taxon>
        <taxon>Klebsormidiophyceae</taxon>
        <taxon>Klebsormidiales</taxon>
        <taxon>Klebsormidiaceae</taxon>
        <taxon>Klebsormidium</taxon>
    </lineage>
</organism>
<gene>
    <name evidence="1" type="ORF">KFL_011530010</name>
</gene>
<protein>
    <recommendedName>
        <fullName evidence="3">CCHC-type domain-containing protein</fullName>
    </recommendedName>
</protein>
<evidence type="ECO:0000313" key="1">
    <source>
        <dbReference type="EMBL" id="GAQ92817.1"/>
    </source>
</evidence>
<dbReference type="Proteomes" id="UP000054558">
    <property type="component" value="Unassembled WGS sequence"/>
</dbReference>
<dbReference type="AlphaFoldDB" id="A0A1Y1IVT2"/>
<sequence length="217" mass="23982">MASEGGSSSVDAFPPKLLVHEQGFQLPKEEGGGGSDSAVDYVAQRKWSKEKSQGKDASMRKRPKWYNCNNFGHIAQKCIKPERRELKPRQKKGGKPSKGVIEGVAADEWLVESGSSKHLTGDKSLFETLESFEGSGREFTRSGTRHMSRTRISDQENGNCELEVDRKVVLVARKVKGIYVVDRAENAGSPKVVQKGPLSKMERDGAVLEEDACFLVR</sequence>
<reference evidence="1 2" key="1">
    <citation type="journal article" date="2014" name="Nat. Commun.">
        <title>Klebsormidium flaccidum genome reveals primary factors for plant terrestrial adaptation.</title>
        <authorList>
            <person name="Hori K."/>
            <person name="Maruyama F."/>
            <person name="Fujisawa T."/>
            <person name="Togashi T."/>
            <person name="Yamamoto N."/>
            <person name="Seo M."/>
            <person name="Sato S."/>
            <person name="Yamada T."/>
            <person name="Mori H."/>
            <person name="Tajima N."/>
            <person name="Moriyama T."/>
            <person name="Ikeuchi M."/>
            <person name="Watanabe M."/>
            <person name="Wada H."/>
            <person name="Kobayashi K."/>
            <person name="Saito M."/>
            <person name="Masuda T."/>
            <person name="Sasaki-Sekimoto Y."/>
            <person name="Mashiguchi K."/>
            <person name="Awai K."/>
            <person name="Shimojima M."/>
            <person name="Masuda S."/>
            <person name="Iwai M."/>
            <person name="Nobusawa T."/>
            <person name="Narise T."/>
            <person name="Kondo S."/>
            <person name="Saito H."/>
            <person name="Sato R."/>
            <person name="Murakawa M."/>
            <person name="Ihara Y."/>
            <person name="Oshima-Yamada Y."/>
            <person name="Ohtaka K."/>
            <person name="Satoh M."/>
            <person name="Sonobe K."/>
            <person name="Ishii M."/>
            <person name="Ohtani R."/>
            <person name="Kanamori-Sato M."/>
            <person name="Honoki R."/>
            <person name="Miyazaki D."/>
            <person name="Mochizuki H."/>
            <person name="Umetsu J."/>
            <person name="Higashi K."/>
            <person name="Shibata D."/>
            <person name="Kamiya Y."/>
            <person name="Sato N."/>
            <person name="Nakamura Y."/>
            <person name="Tabata S."/>
            <person name="Ida S."/>
            <person name="Kurokawa K."/>
            <person name="Ohta H."/>
        </authorList>
    </citation>
    <scope>NUCLEOTIDE SEQUENCE [LARGE SCALE GENOMIC DNA]</scope>
    <source>
        <strain evidence="1 2">NIES-2285</strain>
    </source>
</reference>
<evidence type="ECO:0008006" key="3">
    <source>
        <dbReference type="Google" id="ProtNLM"/>
    </source>
</evidence>
<evidence type="ECO:0000313" key="2">
    <source>
        <dbReference type="Proteomes" id="UP000054558"/>
    </source>
</evidence>
<dbReference type="EMBL" id="DF238102">
    <property type="protein sequence ID" value="GAQ92817.1"/>
    <property type="molecule type" value="Genomic_DNA"/>
</dbReference>
<proteinExistence type="predicted"/>
<accession>A0A1Y1IVT2</accession>
<dbReference type="OrthoDB" id="2014938at2759"/>
<keyword evidence="2" id="KW-1185">Reference proteome</keyword>
<name>A0A1Y1IVT2_KLENI</name>